<dbReference type="PANTHER" id="PTHR45527">
    <property type="entry name" value="NONRIBOSOMAL PEPTIDE SYNTHETASE"/>
    <property type="match status" value="1"/>
</dbReference>
<dbReference type="GO" id="GO:0008610">
    <property type="term" value="P:lipid biosynthetic process"/>
    <property type="evidence" value="ECO:0007669"/>
    <property type="project" value="UniProtKB-ARBA"/>
</dbReference>
<dbReference type="GO" id="GO:0031177">
    <property type="term" value="F:phosphopantetheine binding"/>
    <property type="evidence" value="ECO:0007669"/>
    <property type="project" value="TreeGrafter"/>
</dbReference>
<dbReference type="GO" id="GO:0043041">
    <property type="term" value="P:amino acid activation for nonribosomal peptide biosynthetic process"/>
    <property type="evidence" value="ECO:0007669"/>
    <property type="project" value="TreeGrafter"/>
</dbReference>
<dbReference type="EMBL" id="JABXJJ020000035">
    <property type="protein sequence ID" value="MDI5972675.1"/>
    <property type="molecule type" value="Genomic_DNA"/>
</dbReference>
<name>A0AA90KI72_9ACTN</name>
<feature type="domain" description="Condensation" evidence="2">
    <location>
        <begin position="39"/>
        <end position="473"/>
    </location>
</feature>
<dbReference type="AlphaFoldDB" id="A0AA90KI72"/>
<dbReference type="InterPro" id="IPR023213">
    <property type="entry name" value="CAT-like_dom_sf"/>
</dbReference>
<dbReference type="Pfam" id="PF00668">
    <property type="entry name" value="Condensation"/>
    <property type="match status" value="1"/>
</dbReference>
<sequence length="492" mass="52762">MSAHPQVDADEAVRDLLAALGEPQVAAQDVLPTGSDADGEMPLSEGQRQLWFLQQLHPDSTTYNVCVGLRAHGPLDTAALGTALTALADRHTVLRTNVVARRGRPHAVIRPAGTPVELRPVGGPGTAPADAEIQRVAREEMAVPFDLAAEPLLRARLLRLAADDHVLLLVWHHLVVDGWSMRIALRDLAALYSQAAGGPTADLPVLPHGYGDFALWQTTLMTRTRRHERAVEHWCRTLHGAPERSAPPPDAATGQQGGRSLHFDLPGPTTAAVESVVVRYDLTPFAVTFTAFLVWLAAAGGSRDVVAGVPSSGRAFPQLDDVVGYFVNLMPLRMDLDPRWSFADAARAVRAAVADGLDHDLLPFDRIVKALGVPRRAGQRPLAQVMFQLVSAHDVGGSAARWHGLRVDECPIGNDDSPRFDLELDLLHDTDGTLRGSLTVDAARYSAAAADGFRDAYARVLAALCRQPDAPLAAFLPAGAGPDDAPEQDGRR</sequence>
<dbReference type="GO" id="GO:0009366">
    <property type="term" value="C:enterobactin synthetase complex"/>
    <property type="evidence" value="ECO:0007669"/>
    <property type="project" value="TreeGrafter"/>
</dbReference>
<proteinExistence type="predicted"/>
<gene>
    <name evidence="3" type="ORF">POF50_025590</name>
</gene>
<protein>
    <submittedName>
        <fullName evidence="3">Condensation domain-containing protein</fullName>
    </submittedName>
</protein>
<dbReference type="InterPro" id="IPR001242">
    <property type="entry name" value="Condensation_dom"/>
</dbReference>
<dbReference type="RefSeq" id="WP_271312501.1">
    <property type="nucleotide sequence ID" value="NZ_JABXJJ020000035.1"/>
</dbReference>
<comment type="caution">
    <text evidence="3">The sequence shown here is derived from an EMBL/GenBank/DDBJ whole genome shotgun (WGS) entry which is preliminary data.</text>
</comment>
<dbReference type="CDD" id="cd19531">
    <property type="entry name" value="LCL_NRPS-like"/>
    <property type="match status" value="1"/>
</dbReference>
<feature type="region of interest" description="Disordered" evidence="1">
    <location>
        <begin position="238"/>
        <end position="258"/>
    </location>
</feature>
<dbReference type="PANTHER" id="PTHR45527:SF1">
    <property type="entry name" value="FATTY ACID SYNTHASE"/>
    <property type="match status" value="1"/>
</dbReference>
<dbReference type="GO" id="GO:0009239">
    <property type="term" value="P:enterobactin biosynthetic process"/>
    <property type="evidence" value="ECO:0007669"/>
    <property type="project" value="TreeGrafter"/>
</dbReference>
<dbReference type="SUPFAM" id="SSF52777">
    <property type="entry name" value="CoA-dependent acyltransferases"/>
    <property type="match status" value="2"/>
</dbReference>
<dbReference type="Gene3D" id="3.30.559.30">
    <property type="entry name" value="Nonribosomal peptide synthetase, condensation domain"/>
    <property type="match status" value="1"/>
</dbReference>
<accession>A0AA90KI72</accession>
<evidence type="ECO:0000256" key="1">
    <source>
        <dbReference type="SAM" id="MobiDB-lite"/>
    </source>
</evidence>
<evidence type="ECO:0000259" key="2">
    <source>
        <dbReference type="Pfam" id="PF00668"/>
    </source>
</evidence>
<evidence type="ECO:0000313" key="3">
    <source>
        <dbReference type="EMBL" id="MDI5972675.1"/>
    </source>
</evidence>
<reference evidence="3" key="1">
    <citation type="submission" date="2023-05" db="EMBL/GenBank/DDBJ databases">
        <title>Streptantibioticus silvisoli sp. nov., acidotolerant actinomycetes 1 from pine litter.</title>
        <authorList>
            <person name="Swiecimska M."/>
            <person name="Golinska P."/>
            <person name="Sangal V."/>
            <person name="Wachnowicz B."/>
            <person name="Goodfellow M."/>
        </authorList>
    </citation>
    <scope>NUCLEOTIDE SEQUENCE</scope>
    <source>
        <strain evidence="3">SL13</strain>
    </source>
</reference>
<organism evidence="3">
    <name type="scientific">Streptantibioticus silvisoli</name>
    <dbReference type="NCBI Taxonomy" id="2705255"/>
    <lineage>
        <taxon>Bacteria</taxon>
        <taxon>Bacillati</taxon>
        <taxon>Actinomycetota</taxon>
        <taxon>Actinomycetes</taxon>
        <taxon>Kitasatosporales</taxon>
        <taxon>Streptomycetaceae</taxon>
        <taxon>Streptantibioticus</taxon>
    </lineage>
</organism>
<dbReference type="Gene3D" id="3.30.559.10">
    <property type="entry name" value="Chloramphenicol acetyltransferase-like domain"/>
    <property type="match status" value="1"/>
</dbReference>
<dbReference type="GO" id="GO:0005829">
    <property type="term" value="C:cytosol"/>
    <property type="evidence" value="ECO:0007669"/>
    <property type="project" value="TreeGrafter"/>
</dbReference>
<dbReference type="GO" id="GO:0047527">
    <property type="term" value="F:2,3-dihydroxybenzoate-serine ligase activity"/>
    <property type="evidence" value="ECO:0007669"/>
    <property type="project" value="TreeGrafter"/>
</dbReference>